<dbReference type="InterPro" id="IPR036457">
    <property type="entry name" value="PPM-type-like_dom_sf"/>
</dbReference>
<name>A0A3P8V711_CYNSE</name>
<evidence type="ECO:0000256" key="1">
    <source>
        <dbReference type="ARBA" id="ARBA00022723"/>
    </source>
</evidence>
<accession>A0A3P8V711</accession>
<dbReference type="SUPFAM" id="SSF81606">
    <property type="entry name" value="PP2C-like"/>
    <property type="match status" value="1"/>
</dbReference>
<dbReference type="InterPro" id="IPR000222">
    <property type="entry name" value="PP2C_BS"/>
</dbReference>
<keyword evidence="3" id="KW-0904">Protein phosphatase</keyword>
<dbReference type="InterPro" id="IPR001932">
    <property type="entry name" value="PPM-type_phosphatase-like_dom"/>
</dbReference>
<evidence type="ECO:0000313" key="6">
    <source>
        <dbReference type="Proteomes" id="UP000265120"/>
    </source>
</evidence>
<reference evidence="5" key="3">
    <citation type="submission" date="2025-09" db="UniProtKB">
        <authorList>
            <consortium name="Ensembl"/>
        </authorList>
    </citation>
    <scope>IDENTIFICATION</scope>
</reference>
<dbReference type="GO" id="GO:0004721">
    <property type="term" value="F:phosphoprotein phosphatase activity"/>
    <property type="evidence" value="ECO:0007669"/>
    <property type="project" value="UniProtKB-KW"/>
</dbReference>
<dbReference type="PROSITE" id="PS01032">
    <property type="entry name" value="PPM_1"/>
    <property type="match status" value="1"/>
</dbReference>
<keyword evidence="1" id="KW-0479">Metal-binding</keyword>
<evidence type="ECO:0000313" key="5">
    <source>
        <dbReference type="Ensembl" id="ENSCSEP00000008976.1"/>
    </source>
</evidence>
<dbReference type="Pfam" id="PF00481">
    <property type="entry name" value="PP2C"/>
    <property type="match status" value="1"/>
</dbReference>
<reference evidence="5 6" key="1">
    <citation type="journal article" date="2014" name="Nat. Genet.">
        <title>Whole-genome sequence of a flatfish provides insights into ZW sex chromosome evolution and adaptation to a benthic lifestyle.</title>
        <authorList>
            <person name="Chen S."/>
            <person name="Zhang G."/>
            <person name="Shao C."/>
            <person name="Huang Q."/>
            <person name="Liu G."/>
            <person name="Zhang P."/>
            <person name="Song W."/>
            <person name="An N."/>
            <person name="Chalopin D."/>
            <person name="Volff J.N."/>
            <person name="Hong Y."/>
            <person name="Li Q."/>
            <person name="Sha Z."/>
            <person name="Zhou H."/>
            <person name="Xie M."/>
            <person name="Yu Q."/>
            <person name="Liu Y."/>
            <person name="Xiang H."/>
            <person name="Wang N."/>
            <person name="Wu K."/>
            <person name="Yang C."/>
            <person name="Zhou Q."/>
            <person name="Liao X."/>
            <person name="Yang L."/>
            <person name="Hu Q."/>
            <person name="Zhang J."/>
            <person name="Meng L."/>
            <person name="Jin L."/>
            <person name="Tian Y."/>
            <person name="Lian J."/>
            <person name="Yang J."/>
            <person name="Miao G."/>
            <person name="Liu S."/>
            <person name="Liang Z."/>
            <person name="Yan F."/>
            <person name="Li Y."/>
            <person name="Sun B."/>
            <person name="Zhang H."/>
            <person name="Zhang J."/>
            <person name="Zhu Y."/>
            <person name="Du M."/>
            <person name="Zhao Y."/>
            <person name="Schartl M."/>
            <person name="Tang Q."/>
            <person name="Wang J."/>
        </authorList>
    </citation>
    <scope>NUCLEOTIDE SEQUENCE</scope>
</reference>
<keyword evidence="6" id="KW-1185">Reference proteome</keyword>
<protein>
    <recommendedName>
        <fullName evidence="4">PPM-type phosphatase domain-containing protein</fullName>
    </recommendedName>
</protein>
<dbReference type="GO" id="GO:0046872">
    <property type="term" value="F:metal ion binding"/>
    <property type="evidence" value="ECO:0007669"/>
    <property type="project" value="UniProtKB-KW"/>
</dbReference>
<dbReference type="Proteomes" id="UP000265120">
    <property type="component" value="Chromosome 1"/>
</dbReference>
<dbReference type="InParanoid" id="A0A3P8V711"/>
<reference evidence="5" key="2">
    <citation type="submission" date="2025-08" db="UniProtKB">
        <authorList>
            <consortium name="Ensembl"/>
        </authorList>
    </citation>
    <scope>IDENTIFICATION</scope>
</reference>
<organism evidence="5 6">
    <name type="scientific">Cynoglossus semilaevis</name>
    <name type="common">Tongue sole</name>
    <dbReference type="NCBI Taxonomy" id="244447"/>
    <lineage>
        <taxon>Eukaryota</taxon>
        <taxon>Metazoa</taxon>
        <taxon>Chordata</taxon>
        <taxon>Craniata</taxon>
        <taxon>Vertebrata</taxon>
        <taxon>Euteleostomi</taxon>
        <taxon>Actinopterygii</taxon>
        <taxon>Neopterygii</taxon>
        <taxon>Teleostei</taxon>
        <taxon>Neoteleostei</taxon>
        <taxon>Acanthomorphata</taxon>
        <taxon>Carangaria</taxon>
        <taxon>Pleuronectiformes</taxon>
        <taxon>Pleuronectoidei</taxon>
        <taxon>Cynoglossidae</taxon>
        <taxon>Cynoglossinae</taxon>
        <taxon>Cynoglossus</taxon>
    </lineage>
</organism>
<dbReference type="AlphaFoldDB" id="A0A3P8V711"/>
<dbReference type="OMA" id="VHEPRNS"/>
<feature type="domain" description="PPM-type phosphatase" evidence="4">
    <location>
        <begin position="68"/>
        <end position="179"/>
    </location>
</feature>
<keyword evidence="2" id="KW-0378">Hydrolase</keyword>
<dbReference type="Ensembl" id="ENSCSET00000009079.1">
    <property type="protein sequence ID" value="ENSCSEP00000008976.1"/>
    <property type="gene ID" value="ENSCSEG00000005749.1"/>
</dbReference>
<dbReference type="Gene3D" id="3.60.40.10">
    <property type="entry name" value="PPM-type phosphatase domain"/>
    <property type="match status" value="1"/>
</dbReference>
<evidence type="ECO:0000259" key="4">
    <source>
        <dbReference type="PROSITE" id="PS51746"/>
    </source>
</evidence>
<dbReference type="PROSITE" id="PS51746">
    <property type="entry name" value="PPM_2"/>
    <property type="match status" value="1"/>
</dbReference>
<evidence type="ECO:0000256" key="2">
    <source>
        <dbReference type="ARBA" id="ARBA00022801"/>
    </source>
</evidence>
<sequence>YMSQSKRKRTKGNQGSKSEAPFSLDFIIRDRLVSWESLGIWDNRIEDPIVLPSSVINGTPIPQVNLSLVGCSSVLGLRKQNEDRLRVARLQDNLLYFAVFDGHGGPHAADFCYTFMEKFIRDALEKEDNLEKVLKKAFVDVDKGLHTHLSYFNTGERNTDTHPLTFVLRTSRAKVSFTV</sequence>
<proteinExistence type="predicted"/>
<dbReference type="GeneTree" id="ENSGT00940000175002"/>
<evidence type="ECO:0000256" key="3">
    <source>
        <dbReference type="ARBA" id="ARBA00022912"/>
    </source>
</evidence>
<dbReference type="STRING" id="244447.ENSCSEP00000008976"/>